<dbReference type="SUPFAM" id="SSF48403">
    <property type="entry name" value="Ankyrin repeat"/>
    <property type="match status" value="2"/>
</dbReference>
<feature type="transmembrane region" description="Helical" evidence="1">
    <location>
        <begin position="578"/>
        <end position="603"/>
    </location>
</feature>
<evidence type="ECO:0000256" key="1">
    <source>
        <dbReference type="SAM" id="Phobius"/>
    </source>
</evidence>
<dbReference type="GO" id="GO:0016020">
    <property type="term" value="C:membrane"/>
    <property type="evidence" value="ECO:0007669"/>
    <property type="project" value="TreeGrafter"/>
</dbReference>
<dbReference type="InterPro" id="IPR026961">
    <property type="entry name" value="PGG_dom"/>
</dbReference>
<accession>A0AAU9NH98</accession>
<evidence type="ECO:0000259" key="2">
    <source>
        <dbReference type="Pfam" id="PF13962"/>
    </source>
</evidence>
<proteinExistence type="predicted"/>
<dbReference type="Pfam" id="PF13962">
    <property type="entry name" value="PGG"/>
    <property type="match status" value="1"/>
</dbReference>
<dbReference type="EMBL" id="CAKMRJ010004445">
    <property type="protein sequence ID" value="CAH1437139.1"/>
    <property type="molecule type" value="Genomic_DNA"/>
</dbReference>
<dbReference type="Pfam" id="PF12796">
    <property type="entry name" value="Ank_2"/>
    <property type="match status" value="1"/>
</dbReference>
<dbReference type="InterPro" id="IPR002110">
    <property type="entry name" value="Ankyrin_rpt"/>
</dbReference>
<feature type="transmembrane region" description="Helical" evidence="1">
    <location>
        <begin position="652"/>
        <end position="671"/>
    </location>
</feature>
<gene>
    <name evidence="3" type="ORF">LVIROSA_LOCUS23482</name>
</gene>
<dbReference type="AlphaFoldDB" id="A0AAU9NH98"/>
<name>A0AAU9NH98_9ASTR</name>
<dbReference type="SMART" id="SM00248">
    <property type="entry name" value="ANK"/>
    <property type="match status" value="6"/>
</dbReference>
<evidence type="ECO:0000313" key="4">
    <source>
        <dbReference type="Proteomes" id="UP001157418"/>
    </source>
</evidence>
<dbReference type="InterPro" id="IPR036770">
    <property type="entry name" value="Ankyrin_rpt-contain_sf"/>
</dbReference>
<comment type="caution">
    <text evidence="3">The sequence shown here is derived from an EMBL/GenBank/DDBJ whole genome shotgun (WGS) entry which is preliminary data.</text>
</comment>
<dbReference type="PANTHER" id="PTHR24177:SF472">
    <property type="entry name" value="PGG DOMAIN-CONTAINING PROTEIN"/>
    <property type="match status" value="1"/>
</dbReference>
<sequence length="698" mass="79763">MSLSVSSVDPKKVHDFVEDYMMFIRLFMTIWFEPTPSTSVWIKSVHCEIITSQGFSQISFIFIRNHPSLTQTRRYIMAQPIARIPIDSSARLKPCEDLLNGTRKEYIAIAIPLYEASIKGDWKAAKAILDKRPELVRYSITGNNETALHVAASAKSTKQVKEFVEHLVGCMETTDLELENNSSNTALCLAAAAGNLKMVKIMLTKNRALVSVTGSQQMTPLYMAALFSHYEVVKYLYKNSQKLHDDCWTAQNRGWLLQKCVENDMFDIALEILQEHQELSSSGIVLAVLARKTDVFAETESNIIMRTINWVIRPKMQALEKESKANALQILKTIWHNIAEKPRNEIDAILRGPPDPPVKRDEKLASDKEDQTLQLLKLISDNIVKIPVELHNIITGPAATTLEDPYVPRPKQKYSSRVLFVATEVGNTRFVVELIRLYPDLVWKINDNNQSIFHVAARHRHVDIYNLLHKIGSNKDMITPLKDENDDNMLHLVARSVERKRLEDVSGGAFQMQRELLWFKEVEQMIPPSYRERKNKDGLTPRELFTKEHQDLVVKAFTVPGGYNQTDGIPFFNRNTSFLIFVVADAISLFSSSASILTFLSILTSRYAEYDFLESLPRKLMLGLATLYLSITTMMIAFSVTFFVLYRNDLKWIPILVTVIATMPVLLFAALQYRLLKDVIHSTYGSSYLFRPKKRVLY</sequence>
<feature type="transmembrane region" description="Helical" evidence="1">
    <location>
        <begin position="624"/>
        <end position="646"/>
    </location>
</feature>
<reference evidence="3 4" key="1">
    <citation type="submission" date="2022-01" db="EMBL/GenBank/DDBJ databases">
        <authorList>
            <person name="Xiong W."/>
            <person name="Schranz E."/>
        </authorList>
    </citation>
    <scope>NUCLEOTIDE SEQUENCE [LARGE SCALE GENOMIC DNA]</scope>
</reference>
<dbReference type="PANTHER" id="PTHR24177">
    <property type="entry name" value="CASKIN"/>
    <property type="match status" value="1"/>
</dbReference>
<keyword evidence="1" id="KW-0812">Transmembrane</keyword>
<keyword evidence="1" id="KW-0472">Membrane</keyword>
<dbReference type="Proteomes" id="UP001157418">
    <property type="component" value="Unassembled WGS sequence"/>
</dbReference>
<dbReference type="Gene3D" id="1.25.40.20">
    <property type="entry name" value="Ankyrin repeat-containing domain"/>
    <property type="match status" value="2"/>
</dbReference>
<organism evidence="3 4">
    <name type="scientific">Lactuca virosa</name>
    <dbReference type="NCBI Taxonomy" id="75947"/>
    <lineage>
        <taxon>Eukaryota</taxon>
        <taxon>Viridiplantae</taxon>
        <taxon>Streptophyta</taxon>
        <taxon>Embryophyta</taxon>
        <taxon>Tracheophyta</taxon>
        <taxon>Spermatophyta</taxon>
        <taxon>Magnoliopsida</taxon>
        <taxon>eudicotyledons</taxon>
        <taxon>Gunneridae</taxon>
        <taxon>Pentapetalae</taxon>
        <taxon>asterids</taxon>
        <taxon>campanulids</taxon>
        <taxon>Asterales</taxon>
        <taxon>Asteraceae</taxon>
        <taxon>Cichorioideae</taxon>
        <taxon>Cichorieae</taxon>
        <taxon>Lactucinae</taxon>
        <taxon>Lactuca</taxon>
    </lineage>
</organism>
<feature type="domain" description="PGG" evidence="2">
    <location>
        <begin position="556"/>
        <end position="643"/>
    </location>
</feature>
<keyword evidence="4" id="KW-1185">Reference proteome</keyword>
<protein>
    <recommendedName>
        <fullName evidence="2">PGG domain-containing protein</fullName>
    </recommendedName>
</protein>
<keyword evidence="1" id="KW-1133">Transmembrane helix</keyword>
<evidence type="ECO:0000313" key="3">
    <source>
        <dbReference type="EMBL" id="CAH1437139.1"/>
    </source>
</evidence>